<dbReference type="Proteomes" id="UP000271098">
    <property type="component" value="Unassembled WGS sequence"/>
</dbReference>
<keyword evidence="2" id="KW-1185">Reference proteome</keyword>
<protein>
    <submittedName>
        <fullName evidence="1">Uncharacterized protein</fullName>
    </submittedName>
</protein>
<gene>
    <name evidence="1" type="ORF">GPUH_LOCUS4726</name>
</gene>
<reference evidence="1 2" key="1">
    <citation type="submission" date="2018-11" db="EMBL/GenBank/DDBJ databases">
        <authorList>
            <consortium name="Pathogen Informatics"/>
        </authorList>
    </citation>
    <scope>NUCLEOTIDE SEQUENCE [LARGE SCALE GENOMIC DNA]</scope>
</reference>
<dbReference type="AlphaFoldDB" id="A0A3P6Q5V2"/>
<dbReference type="EMBL" id="UYRT01009252">
    <property type="protein sequence ID" value="VDK46956.1"/>
    <property type="molecule type" value="Genomic_DNA"/>
</dbReference>
<sequence>MLEPAAAITVDSFNNLNVGSGQLNAVSNGAPIINAMNNPVGASAGSAVIPNAVADSGTVATRIAQGRASSGPPASRGTAALSNVVNAVVATNRAGKSGSNSFQDNIGGPGSFQNNAGVSLVPTSFAGIGTTGNSWVILLSVTLAFLRCCEFRNFMLFLHDQIDVSIFSLKQ</sequence>
<dbReference type="OrthoDB" id="5853285at2759"/>
<accession>A0A3P6Q5V2</accession>
<proteinExistence type="predicted"/>
<organism evidence="1 2">
    <name type="scientific">Gongylonema pulchrum</name>
    <dbReference type="NCBI Taxonomy" id="637853"/>
    <lineage>
        <taxon>Eukaryota</taxon>
        <taxon>Metazoa</taxon>
        <taxon>Ecdysozoa</taxon>
        <taxon>Nematoda</taxon>
        <taxon>Chromadorea</taxon>
        <taxon>Rhabditida</taxon>
        <taxon>Spirurina</taxon>
        <taxon>Spiruromorpha</taxon>
        <taxon>Spiruroidea</taxon>
        <taxon>Gongylonematidae</taxon>
        <taxon>Gongylonema</taxon>
    </lineage>
</organism>
<evidence type="ECO:0000313" key="2">
    <source>
        <dbReference type="Proteomes" id="UP000271098"/>
    </source>
</evidence>
<name>A0A3P6Q5V2_9BILA</name>
<evidence type="ECO:0000313" key="1">
    <source>
        <dbReference type="EMBL" id="VDK46956.1"/>
    </source>
</evidence>